<evidence type="ECO:0000256" key="3">
    <source>
        <dbReference type="ARBA" id="ARBA00022327"/>
    </source>
</evidence>
<feature type="coiled-coil region" evidence="6">
    <location>
        <begin position="228"/>
        <end position="255"/>
    </location>
</feature>
<evidence type="ECO:0000256" key="2">
    <source>
        <dbReference type="ARBA" id="ARBA00008975"/>
    </source>
</evidence>
<dbReference type="Proteomes" id="UP000694387">
    <property type="component" value="Chromosome 2"/>
</dbReference>
<dbReference type="PANTHER" id="PTHR22419">
    <property type="entry name" value="COILED-COIL DOMAIN-CONTAINING PROTEIN 172"/>
    <property type="match status" value="1"/>
</dbReference>
<evidence type="ECO:0000256" key="5">
    <source>
        <dbReference type="ARBA" id="ARBA00023054"/>
    </source>
</evidence>
<dbReference type="OrthoDB" id="10055570at2759"/>
<reference evidence="7" key="3">
    <citation type="submission" date="2025-09" db="UniProtKB">
        <authorList>
            <consortium name="Ensembl"/>
        </authorList>
    </citation>
    <scope>IDENTIFICATION</scope>
</reference>
<comment type="similarity">
    <text evidence="2">Belongs to the CCDC172 family.</text>
</comment>
<dbReference type="GeneTree" id="ENSGT00390000005203"/>
<evidence type="ECO:0000313" key="7">
    <source>
        <dbReference type="Ensembl" id="ENSEASP00005021307.1"/>
    </source>
</evidence>
<gene>
    <name evidence="7" type="primary">CCDC172</name>
</gene>
<name>A0A8C4M440_EQUAS</name>
<reference evidence="7" key="2">
    <citation type="submission" date="2025-08" db="UniProtKB">
        <authorList>
            <consortium name="Ensembl"/>
        </authorList>
    </citation>
    <scope>IDENTIFICATION</scope>
</reference>
<evidence type="ECO:0000313" key="8">
    <source>
        <dbReference type="Proteomes" id="UP000694387"/>
    </source>
</evidence>
<evidence type="ECO:0000256" key="4">
    <source>
        <dbReference type="ARBA" id="ARBA00022490"/>
    </source>
</evidence>
<sequence length="258" mass="30948">MNLESLFQHIVFSEHQAEEGRRRMREVRSEISRCRGKIKKATEELNEEKIKLESKVQEFSEKSFFLQLLRTHENALERQCSEITNQRIMLLQTFEATKKKVTEEKEKFIKEITDFNNEYEITKKRELLMKENVKIEISDLEKQANILKRELKSMEHDRGQLNELQKQKSELIQELFTLQRKLKVFEDKRNEAICTTKYLEAEKVKINEKPQNDAECLRLKRELELYKEDDMQSVYEALQTEVESLELTLAQKDLQENK</sequence>
<dbReference type="OMA" id="RQCNEIT"/>
<protein>
    <recommendedName>
        <fullName evidence="3">Coiled-coil domain-containing protein 172</fullName>
    </recommendedName>
</protein>
<dbReference type="PANTHER" id="PTHR22419:SF2">
    <property type="entry name" value="COILED-COIL DOMAIN-CONTAINING PROTEIN 172"/>
    <property type="match status" value="1"/>
</dbReference>
<reference evidence="7 8" key="1">
    <citation type="journal article" date="2020" name="Nat. Commun.">
        <title>Donkey genomes provide new insights into domestication and selection for coat color.</title>
        <authorList>
            <person name="Wang"/>
            <person name="C."/>
            <person name="Li"/>
            <person name="H."/>
            <person name="Guo"/>
            <person name="Y."/>
            <person name="Huang"/>
            <person name="J."/>
            <person name="Sun"/>
            <person name="Y."/>
            <person name="Min"/>
            <person name="J."/>
            <person name="Wang"/>
            <person name="J."/>
            <person name="Fang"/>
            <person name="X."/>
            <person name="Zhao"/>
            <person name="Z."/>
            <person name="Wang"/>
            <person name="S."/>
            <person name="Zhang"/>
            <person name="Y."/>
            <person name="Liu"/>
            <person name="Q."/>
            <person name="Jiang"/>
            <person name="Q."/>
            <person name="Wang"/>
            <person name="X."/>
            <person name="Guo"/>
            <person name="Y."/>
            <person name="Yang"/>
            <person name="C."/>
            <person name="Wang"/>
            <person name="Y."/>
            <person name="Tian"/>
            <person name="F."/>
            <person name="Zhuang"/>
            <person name="G."/>
            <person name="Fan"/>
            <person name="Y."/>
            <person name="Gao"/>
            <person name="Q."/>
            <person name="Li"/>
            <person name="Y."/>
            <person name="Ju"/>
            <person name="Z."/>
            <person name="Li"/>
            <person name="J."/>
            <person name="Li"/>
            <person name="R."/>
            <person name="Hou"/>
            <person name="M."/>
            <person name="Yang"/>
            <person name="G."/>
            <person name="Liu"/>
            <person name="G."/>
            <person name="Liu"/>
            <person name="W."/>
            <person name="Guo"/>
            <person name="J."/>
            <person name="Pan"/>
            <person name="S."/>
            <person name="Fan"/>
            <person name="G."/>
            <person name="Zhang"/>
            <person name="W."/>
            <person name="Zhang"/>
            <person name="R."/>
            <person name="Yu"/>
            <person name="J."/>
            <person name="Zhang"/>
            <person name="X."/>
            <person name="Yin"/>
            <person name="Q."/>
            <person name="Ji"/>
            <person name="C."/>
            <person name="Jin"/>
            <person name="Y."/>
            <person name="Yue"/>
            <person name="G."/>
            <person name="Liu"/>
            <person name="M."/>
            <person name="Xu"/>
            <person name="J."/>
            <person name="Liu"/>
            <person name="S."/>
            <person name="Jordana"/>
            <person name="J."/>
            <person name="Noce"/>
            <person name="A."/>
            <person name="Amills"/>
            <person name="M."/>
            <person name="Wu"/>
            <person name="D.D."/>
            <person name="Li"/>
            <person name="S."/>
            <person name="Zhou"/>
            <person name="X. and Zhong"/>
            <person name="J."/>
        </authorList>
    </citation>
    <scope>NUCLEOTIDE SEQUENCE [LARGE SCALE GENOMIC DNA]</scope>
</reference>
<organism evidence="7 8">
    <name type="scientific">Equus asinus</name>
    <name type="common">Donkey</name>
    <name type="synonym">Equus africanus asinus</name>
    <dbReference type="NCBI Taxonomy" id="9793"/>
    <lineage>
        <taxon>Eukaryota</taxon>
        <taxon>Metazoa</taxon>
        <taxon>Chordata</taxon>
        <taxon>Craniata</taxon>
        <taxon>Vertebrata</taxon>
        <taxon>Euteleostomi</taxon>
        <taxon>Mammalia</taxon>
        <taxon>Eutheria</taxon>
        <taxon>Laurasiatheria</taxon>
        <taxon>Perissodactyla</taxon>
        <taxon>Equidae</taxon>
        <taxon>Equus</taxon>
    </lineage>
</organism>
<dbReference type="AlphaFoldDB" id="A0A8C4M440"/>
<proteinExistence type="inferred from homology"/>
<dbReference type="CTD" id="374355"/>
<accession>A0A8C4M440</accession>
<dbReference type="RefSeq" id="XP_070360606.1">
    <property type="nucleotide sequence ID" value="XM_070504505.1"/>
</dbReference>
<keyword evidence="8" id="KW-1185">Reference proteome</keyword>
<evidence type="ECO:0000256" key="6">
    <source>
        <dbReference type="SAM" id="Coils"/>
    </source>
</evidence>
<dbReference type="KEGG" id="eai:106836389"/>
<dbReference type="GeneID" id="106836389"/>
<keyword evidence="5 6" id="KW-0175">Coiled coil</keyword>
<dbReference type="InterPro" id="IPR029618">
    <property type="entry name" value="CCDC172"/>
</dbReference>
<keyword evidence="4" id="KW-0963">Cytoplasm</keyword>
<evidence type="ECO:0000256" key="1">
    <source>
        <dbReference type="ARBA" id="ARBA00004496"/>
    </source>
</evidence>
<dbReference type="GO" id="GO:0005737">
    <property type="term" value="C:cytoplasm"/>
    <property type="evidence" value="ECO:0007669"/>
    <property type="project" value="UniProtKB-SubCell"/>
</dbReference>
<feature type="coiled-coil region" evidence="6">
    <location>
        <begin position="24"/>
        <end position="62"/>
    </location>
</feature>
<dbReference type="Ensembl" id="ENSEAST00005023132.2">
    <property type="protein sequence ID" value="ENSEASP00005021307.1"/>
    <property type="gene ID" value="ENSEASG00005014591.2"/>
</dbReference>
<feature type="coiled-coil region" evidence="6">
    <location>
        <begin position="91"/>
        <end position="188"/>
    </location>
</feature>
<comment type="subcellular location">
    <subcellularLocation>
        <location evidence="1">Cytoplasm</location>
    </subcellularLocation>
</comment>